<dbReference type="InterPro" id="IPR009057">
    <property type="entry name" value="Homeodomain-like_sf"/>
</dbReference>
<dbReference type="PROSITE" id="PS50977">
    <property type="entry name" value="HTH_TETR_2"/>
    <property type="match status" value="1"/>
</dbReference>
<dbReference type="OrthoDB" id="9796019at2"/>
<evidence type="ECO:0000256" key="4">
    <source>
        <dbReference type="PROSITE-ProRule" id="PRU00335"/>
    </source>
</evidence>
<dbReference type="STRING" id="561176.SAMN04488561_5340"/>
<gene>
    <name evidence="7" type="ORF">SAMN04488561_5340</name>
</gene>
<sequence length="243" mass="25937">MPDARDHPARRAENARHPGGTGDRAESGAGRAEGAGRPRDPSIDAAVLTATLIALTEHGYTHLSLEDVARRAGTTKPAIRRRWAGRQQLVLAALGSRLGAVDGPDSGCTLCDLDESLKVFVAAFQRLPPDVLGPLLADCASDDTLREQFMTTLFDPPRQAVARTLERARARGDLRPDADLGLVLDLLGALIHYRVLFGHARTGDLELERAVETLLEGIAVDYPALLEHSASVTGAASLHGLHT</sequence>
<evidence type="ECO:0000259" key="6">
    <source>
        <dbReference type="PROSITE" id="PS50977"/>
    </source>
</evidence>
<keyword evidence="3" id="KW-0804">Transcription</keyword>
<dbReference type="Gene3D" id="1.10.10.60">
    <property type="entry name" value="Homeodomain-like"/>
    <property type="match status" value="1"/>
</dbReference>
<evidence type="ECO:0000256" key="3">
    <source>
        <dbReference type="ARBA" id="ARBA00023163"/>
    </source>
</evidence>
<dbReference type="SUPFAM" id="SSF48498">
    <property type="entry name" value="Tetracyclin repressor-like, C-terminal domain"/>
    <property type="match status" value="1"/>
</dbReference>
<dbReference type="AlphaFoldDB" id="A0A1H5PRJ9"/>
<keyword evidence="8" id="KW-1185">Reference proteome</keyword>
<dbReference type="SUPFAM" id="SSF46689">
    <property type="entry name" value="Homeodomain-like"/>
    <property type="match status" value="1"/>
</dbReference>
<feature type="DNA-binding region" description="H-T-H motif" evidence="4">
    <location>
        <begin position="64"/>
        <end position="83"/>
    </location>
</feature>
<dbReference type="InterPro" id="IPR036271">
    <property type="entry name" value="Tet_transcr_reg_TetR-rel_C_sf"/>
</dbReference>
<organism evidence="7 8">
    <name type="scientific">Jiangella alba</name>
    <dbReference type="NCBI Taxonomy" id="561176"/>
    <lineage>
        <taxon>Bacteria</taxon>
        <taxon>Bacillati</taxon>
        <taxon>Actinomycetota</taxon>
        <taxon>Actinomycetes</taxon>
        <taxon>Jiangellales</taxon>
        <taxon>Jiangellaceae</taxon>
        <taxon>Jiangella</taxon>
    </lineage>
</organism>
<evidence type="ECO:0000256" key="2">
    <source>
        <dbReference type="ARBA" id="ARBA00023125"/>
    </source>
</evidence>
<dbReference type="Pfam" id="PF16859">
    <property type="entry name" value="TetR_C_11"/>
    <property type="match status" value="1"/>
</dbReference>
<evidence type="ECO:0000313" key="8">
    <source>
        <dbReference type="Proteomes" id="UP000181980"/>
    </source>
</evidence>
<evidence type="ECO:0000256" key="1">
    <source>
        <dbReference type="ARBA" id="ARBA00023015"/>
    </source>
</evidence>
<reference evidence="8" key="1">
    <citation type="submission" date="2016-10" db="EMBL/GenBank/DDBJ databases">
        <authorList>
            <person name="Varghese N."/>
            <person name="Submissions S."/>
        </authorList>
    </citation>
    <scope>NUCLEOTIDE SEQUENCE [LARGE SCALE GENOMIC DNA]</scope>
    <source>
        <strain evidence="8">DSM 45237</strain>
    </source>
</reference>
<dbReference type="GO" id="GO:0000976">
    <property type="term" value="F:transcription cis-regulatory region binding"/>
    <property type="evidence" value="ECO:0007669"/>
    <property type="project" value="TreeGrafter"/>
</dbReference>
<accession>A0A1H5PRJ9</accession>
<protein>
    <submittedName>
        <fullName evidence="7">DNA-binding transcriptional regulator, AcrR family</fullName>
    </submittedName>
</protein>
<evidence type="ECO:0000313" key="7">
    <source>
        <dbReference type="EMBL" id="SEF16324.1"/>
    </source>
</evidence>
<name>A0A1H5PRJ9_9ACTN</name>
<dbReference type="EMBL" id="FNUC01000004">
    <property type="protein sequence ID" value="SEF16324.1"/>
    <property type="molecule type" value="Genomic_DNA"/>
</dbReference>
<dbReference type="GO" id="GO:0003700">
    <property type="term" value="F:DNA-binding transcription factor activity"/>
    <property type="evidence" value="ECO:0007669"/>
    <property type="project" value="TreeGrafter"/>
</dbReference>
<dbReference type="PANTHER" id="PTHR30055">
    <property type="entry name" value="HTH-TYPE TRANSCRIPTIONAL REGULATOR RUTR"/>
    <property type="match status" value="1"/>
</dbReference>
<proteinExistence type="predicted"/>
<keyword evidence="1" id="KW-0805">Transcription regulation</keyword>
<dbReference type="InterPro" id="IPR001647">
    <property type="entry name" value="HTH_TetR"/>
</dbReference>
<feature type="region of interest" description="Disordered" evidence="5">
    <location>
        <begin position="1"/>
        <end position="41"/>
    </location>
</feature>
<feature type="compositionally biased region" description="Basic and acidic residues" evidence="5">
    <location>
        <begin position="1"/>
        <end position="16"/>
    </location>
</feature>
<dbReference type="PANTHER" id="PTHR30055:SF230">
    <property type="entry name" value="TRANSCRIPTIONAL REGULATORY PROTEIN (PROBABLY TETR-FAMILY)-RELATED"/>
    <property type="match status" value="1"/>
</dbReference>
<dbReference type="Proteomes" id="UP000181980">
    <property type="component" value="Unassembled WGS sequence"/>
</dbReference>
<keyword evidence="2 4" id="KW-0238">DNA-binding</keyword>
<evidence type="ECO:0000256" key="5">
    <source>
        <dbReference type="SAM" id="MobiDB-lite"/>
    </source>
</evidence>
<dbReference type="InterPro" id="IPR050109">
    <property type="entry name" value="HTH-type_TetR-like_transc_reg"/>
</dbReference>
<dbReference type="RefSeq" id="WP_083288178.1">
    <property type="nucleotide sequence ID" value="NZ_FNUC01000004.1"/>
</dbReference>
<dbReference type="Gene3D" id="1.10.357.10">
    <property type="entry name" value="Tetracycline Repressor, domain 2"/>
    <property type="match status" value="1"/>
</dbReference>
<dbReference type="Pfam" id="PF00440">
    <property type="entry name" value="TetR_N"/>
    <property type="match status" value="1"/>
</dbReference>
<dbReference type="InterPro" id="IPR011075">
    <property type="entry name" value="TetR_C"/>
</dbReference>
<feature type="domain" description="HTH tetR-type" evidence="6">
    <location>
        <begin position="41"/>
        <end position="101"/>
    </location>
</feature>